<keyword evidence="4" id="KW-0788">Thiol protease</keyword>
<keyword evidence="7" id="KW-1185">Reference proteome</keyword>
<dbReference type="PANTHER" id="PTHR46468">
    <property type="entry name" value="SENTRIN-SPECIFIC PROTEASE 8"/>
    <property type="match status" value="1"/>
</dbReference>
<name>A0AAN8ZFM8_9MAGN</name>
<reference evidence="6 7" key="1">
    <citation type="submission" date="2023-12" db="EMBL/GenBank/DDBJ databases">
        <title>A high-quality genome assembly for Dillenia turbinata (Dilleniales).</title>
        <authorList>
            <person name="Chanderbali A."/>
        </authorList>
    </citation>
    <scope>NUCLEOTIDE SEQUENCE [LARGE SCALE GENOMIC DNA]</scope>
    <source>
        <strain evidence="6">LSX21</strain>
        <tissue evidence="6">Leaf</tissue>
    </source>
</reference>
<evidence type="ECO:0000256" key="4">
    <source>
        <dbReference type="ARBA" id="ARBA00022807"/>
    </source>
</evidence>
<protein>
    <recommendedName>
        <fullName evidence="5">Ubiquitin-like protease family profile domain-containing protein</fullName>
    </recommendedName>
</protein>
<evidence type="ECO:0000313" key="7">
    <source>
        <dbReference type="Proteomes" id="UP001370490"/>
    </source>
</evidence>
<dbReference type="InterPro" id="IPR003653">
    <property type="entry name" value="Peptidase_C48_C"/>
</dbReference>
<keyword evidence="3" id="KW-0378">Hydrolase</keyword>
<accession>A0AAN8ZFM8</accession>
<dbReference type="GO" id="GO:0000338">
    <property type="term" value="P:protein deneddylation"/>
    <property type="evidence" value="ECO:0007669"/>
    <property type="project" value="TreeGrafter"/>
</dbReference>
<evidence type="ECO:0000313" key="6">
    <source>
        <dbReference type="EMBL" id="KAK6935987.1"/>
    </source>
</evidence>
<evidence type="ECO:0000256" key="2">
    <source>
        <dbReference type="ARBA" id="ARBA00022670"/>
    </source>
</evidence>
<organism evidence="6 7">
    <name type="scientific">Dillenia turbinata</name>
    <dbReference type="NCBI Taxonomy" id="194707"/>
    <lineage>
        <taxon>Eukaryota</taxon>
        <taxon>Viridiplantae</taxon>
        <taxon>Streptophyta</taxon>
        <taxon>Embryophyta</taxon>
        <taxon>Tracheophyta</taxon>
        <taxon>Spermatophyta</taxon>
        <taxon>Magnoliopsida</taxon>
        <taxon>eudicotyledons</taxon>
        <taxon>Gunneridae</taxon>
        <taxon>Pentapetalae</taxon>
        <taxon>Dilleniales</taxon>
        <taxon>Dilleniaceae</taxon>
        <taxon>Dillenia</taxon>
    </lineage>
</organism>
<dbReference type="SUPFAM" id="SSF54001">
    <property type="entry name" value="Cysteine proteinases"/>
    <property type="match status" value="1"/>
</dbReference>
<evidence type="ECO:0000256" key="3">
    <source>
        <dbReference type="ARBA" id="ARBA00022801"/>
    </source>
</evidence>
<dbReference type="AlphaFoldDB" id="A0AAN8ZFM8"/>
<dbReference type="GO" id="GO:0006508">
    <property type="term" value="P:proteolysis"/>
    <property type="evidence" value="ECO:0007669"/>
    <property type="project" value="UniProtKB-KW"/>
</dbReference>
<dbReference type="PANTHER" id="PTHR46468:SF1">
    <property type="entry name" value="SENTRIN-SPECIFIC PROTEASE 8"/>
    <property type="match status" value="1"/>
</dbReference>
<dbReference type="Gene3D" id="3.40.395.10">
    <property type="entry name" value="Adenoviral Proteinase, Chain A"/>
    <property type="match status" value="1"/>
</dbReference>
<gene>
    <name evidence="6" type="ORF">RJ641_033017</name>
</gene>
<sequence>MTPSLSSSKFFTELGDDVKLNSHNKLKLVCSLSSLRLKVLAFTLFITKVKVSLQNIHKGELDNYGLWLVHSRMKQEGLGMSAYEEILLVPPSIAFWIANCPDTESLGGFLEPLKLSDKEVVIFPVNNNDDVNQAEGGSHWSLLAFNRTANFINVSTSTNEAKFVDYASSPQQNNGHDCGLYIASIARAVCCWYESHESKDGEDIWFSFLKEINPSTVAKMRTEISELIKQLMAKD</sequence>
<dbReference type="InterPro" id="IPR044613">
    <property type="entry name" value="Nep1/2-like"/>
</dbReference>
<comment type="similarity">
    <text evidence="1">Belongs to the peptidase C48 family.</text>
</comment>
<evidence type="ECO:0000256" key="1">
    <source>
        <dbReference type="ARBA" id="ARBA00005234"/>
    </source>
</evidence>
<comment type="caution">
    <text evidence="6">The sequence shown here is derived from an EMBL/GenBank/DDBJ whole genome shotgun (WGS) entry which is preliminary data.</text>
</comment>
<dbReference type="PROSITE" id="PS50600">
    <property type="entry name" value="ULP_PROTEASE"/>
    <property type="match status" value="1"/>
</dbReference>
<proteinExistence type="inferred from homology"/>
<dbReference type="Proteomes" id="UP001370490">
    <property type="component" value="Unassembled WGS sequence"/>
</dbReference>
<dbReference type="InterPro" id="IPR038765">
    <property type="entry name" value="Papain-like_cys_pep_sf"/>
</dbReference>
<dbReference type="EMBL" id="JBAMMX010000007">
    <property type="protein sequence ID" value="KAK6935987.1"/>
    <property type="molecule type" value="Genomic_DNA"/>
</dbReference>
<dbReference type="GO" id="GO:0008234">
    <property type="term" value="F:cysteine-type peptidase activity"/>
    <property type="evidence" value="ECO:0007669"/>
    <property type="project" value="UniProtKB-KW"/>
</dbReference>
<dbReference type="GO" id="GO:0019784">
    <property type="term" value="F:deNEDDylase activity"/>
    <property type="evidence" value="ECO:0007669"/>
    <property type="project" value="InterPro"/>
</dbReference>
<feature type="domain" description="Ubiquitin-like protease family profile" evidence="5">
    <location>
        <begin position="1"/>
        <end position="189"/>
    </location>
</feature>
<keyword evidence="2" id="KW-0645">Protease</keyword>
<evidence type="ECO:0000259" key="5">
    <source>
        <dbReference type="PROSITE" id="PS50600"/>
    </source>
</evidence>